<keyword evidence="8" id="KW-1185">Reference proteome</keyword>
<dbReference type="Gene3D" id="2.40.330.10">
    <property type="entry name" value="DNA-binding pseudobarrel domain"/>
    <property type="match status" value="2"/>
</dbReference>
<protein>
    <submittedName>
        <fullName evidence="7">B3 domain-containing protein REM16</fullName>
    </submittedName>
</protein>
<dbReference type="OrthoDB" id="1183279at2759"/>
<evidence type="ECO:0000256" key="4">
    <source>
        <dbReference type="ARBA" id="ARBA00023163"/>
    </source>
</evidence>
<dbReference type="GO" id="GO:0003677">
    <property type="term" value="F:DNA binding"/>
    <property type="evidence" value="ECO:0007669"/>
    <property type="project" value="UniProtKB-KW"/>
</dbReference>
<keyword evidence="5" id="KW-0539">Nucleus</keyword>
<dbReference type="PANTHER" id="PTHR31391">
    <property type="entry name" value="B3 DOMAIN-CONTAINING PROTEIN OS11G0197600-RELATED"/>
    <property type="match status" value="1"/>
</dbReference>
<organism evidence="7 8">
    <name type="scientific">Morus notabilis</name>
    <dbReference type="NCBI Taxonomy" id="981085"/>
    <lineage>
        <taxon>Eukaryota</taxon>
        <taxon>Viridiplantae</taxon>
        <taxon>Streptophyta</taxon>
        <taxon>Embryophyta</taxon>
        <taxon>Tracheophyta</taxon>
        <taxon>Spermatophyta</taxon>
        <taxon>Magnoliopsida</taxon>
        <taxon>eudicotyledons</taxon>
        <taxon>Gunneridae</taxon>
        <taxon>Pentapetalae</taxon>
        <taxon>rosids</taxon>
        <taxon>fabids</taxon>
        <taxon>Rosales</taxon>
        <taxon>Moraceae</taxon>
        <taxon>Moreae</taxon>
        <taxon>Morus</taxon>
    </lineage>
</organism>
<feature type="domain" description="TF-B3" evidence="6">
    <location>
        <begin position="17"/>
        <end position="108"/>
    </location>
</feature>
<dbReference type="EMBL" id="KE343700">
    <property type="protein sequence ID" value="EXB38618.1"/>
    <property type="molecule type" value="Genomic_DNA"/>
</dbReference>
<dbReference type="InterPro" id="IPR003340">
    <property type="entry name" value="B3_DNA-bd"/>
</dbReference>
<dbReference type="AlphaFoldDB" id="W9QUC6"/>
<keyword evidence="3" id="KW-0238">DNA-binding</keyword>
<evidence type="ECO:0000256" key="3">
    <source>
        <dbReference type="ARBA" id="ARBA00023125"/>
    </source>
</evidence>
<feature type="domain" description="TF-B3" evidence="6">
    <location>
        <begin position="270"/>
        <end position="368"/>
    </location>
</feature>
<dbReference type="KEGG" id="mnt:21397572"/>
<proteinExistence type="predicted"/>
<dbReference type="PANTHER" id="PTHR31391:SF157">
    <property type="entry name" value="B3 DOMAIN-CONTAINING PROTEIN REM16"/>
    <property type="match status" value="1"/>
</dbReference>
<sequence length="404" mass="46416">MEGSKWEEYIYWAHFKHIHFSQFLLDDFHQQLAIPKKFSEKKKLPDSVTLKGPGGGMWKVGLTTVGNSMFFKHGWQEFVNDHFLVENDLLVFRYNGESLFEVLIFDGHSLCEKEVTYFVKKHENSKTDNGGRLTKRKLRETSCDEINNACSENVVCASPEKSRDDDIIVLPSEEQVITLSTNNKGRKKLTAVRPLRSCRSATINESSPCDVQVQVQVQPVTKSDAEHTPTRRRGYSMQYVSNRRPITEDEKDRAMKLAEAEISESNNEGLLVVMKPTYVYKRFYVFLPSDWVAKYISLENQDLFLRFGEREWRTRFNYNQVRSCAGLTSGWKHFAVDNNLEHFDVCVFEPGSPVNNSFCLDVKIFRVVPEVALLTPVGSPTSGKRGRKSSKIVEIENDELLEAD</sequence>
<keyword evidence="2" id="KW-0805">Transcription regulation</keyword>
<dbReference type="PROSITE" id="PS50863">
    <property type="entry name" value="B3"/>
    <property type="match status" value="2"/>
</dbReference>
<dbReference type="SUPFAM" id="SSF101936">
    <property type="entry name" value="DNA-binding pseudobarrel domain"/>
    <property type="match status" value="2"/>
</dbReference>
<name>W9QUC6_9ROSA</name>
<accession>W9QUC6</accession>
<evidence type="ECO:0000259" key="6">
    <source>
        <dbReference type="PROSITE" id="PS50863"/>
    </source>
</evidence>
<comment type="subcellular location">
    <subcellularLocation>
        <location evidence="1">Nucleus</location>
    </subcellularLocation>
</comment>
<evidence type="ECO:0000313" key="8">
    <source>
        <dbReference type="Proteomes" id="UP000030645"/>
    </source>
</evidence>
<evidence type="ECO:0000313" key="7">
    <source>
        <dbReference type="EMBL" id="EXB38618.1"/>
    </source>
</evidence>
<dbReference type="InterPro" id="IPR015300">
    <property type="entry name" value="DNA-bd_pseudobarrel_sf"/>
</dbReference>
<reference evidence="8" key="1">
    <citation type="submission" date="2013-01" db="EMBL/GenBank/DDBJ databases">
        <title>Draft Genome Sequence of a Mulberry Tree, Morus notabilis C.K. Schneid.</title>
        <authorList>
            <person name="He N."/>
            <person name="Zhao S."/>
        </authorList>
    </citation>
    <scope>NUCLEOTIDE SEQUENCE</scope>
</reference>
<dbReference type="GO" id="GO:0005634">
    <property type="term" value="C:nucleus"/>
    <property type="evidence" value="ECO:0007669"/>
    <property type="project" value="UniProtKB-SubCell"/>
</dbReference>
<dbReference type="Pfam" id="PF02362">
    <property type="entry name" value="B3"/>
    <property type="match status" value="2"/>
</dbReference>
<dbReference type="InterPro" id="IPR044837">
    <property type="entry name" value="REM16-like"/>
</dbReference>
<evidence type="ECO:0000256" key="1">
    <source>
        <dbReference type="ARBA" id="ARBA00004123"/>
    </source>
</evidence>
<gene>
    <name evidence="7" type="ORF">L484_014432</name>
</gene>
<dbReference type="Proteomes" id="UP000030645">
    <property type="component" value="Unassembled WGS sequence"/>
</dbReference>
<evidence type="ECO:0000256" key="2">
    <source>
        <dbReference type="ARBA" id="ARBA00023015"/>
    </source>
</evidence>
<evidence type="ECO:0000256" key="5">
    <source>
        <dbReference type="ARBA" id="ARBA00023242"/>
    </source>
</evidence>
<dbReference type="eggNOG" id="ENOG502QT0X">
    <property type="taxonomic scope" value="Eukaryota"/>
</dbReference>
<dbReference type="CDD" id="cd10017">
    <property type="entry name" value="B3_DNA"/>
    <property type="match status" value="2"/>
</dbReference>
<keyword evidence="4" id="KW-0804">Transcription</keyword>
<dbReference type="SMART" id="SM01019">
    <property type="entry name" value="B3"/>
    <property type="match status" value="2"/>
</dbReference>
<dbReference type="STRING" id="981085.W9QUC6"/>